<name>K9ZD79_ANACC</name>
<evidence type="ECO:0000313" key="2">
    <source>
        <dbReference type="EMBL" id="AFZ56315.1"/>
    </source>
</evidence>
<dbReference type="eggNOG" id="ENOG5032TX9">
    <property type="taxonomic scope" value="Bacteria"/>
</dbReference>
<dbReference type="EMBL" id="CP003659">
    <property type="protein sequence ID" value="AFZ56315.1"/>
    <property type="molecule type" value="Genomic_DNA"/>
</dbReference>
<keyword evidence="1" id="KW-1133">Transmembrane helix</keyword>
<dbReference type="Proteomes" id="UP000010474">
    <property type="component" value="Chromosome"/>
</dbReference>
<evidence type="ECO:0000256" key="1">
    <source>
        <dbReference type="SAM" id="Phobius"/>
    </source>
</evidence>
<keyword evidence="1" id="KW-0472">Membrane</keyword>
<keyword evidence="3" id="KW-1185">Reference proteome</keyword>
<organism evidence="2 3">
    <name type="scientific">Anabaena cylindrica (strain ATCC 27899 / PCC 7122)</name>
    <dbReference type="NCBI Taxonomy" id="272123"/>
    <lineage>
        <taxon>Bacteria</taxon>
        <taxon>Bacillati</taxon>
        <taxon>Cyanobacteriota</taxon>
        <taxon>Cyanophyceae</taxon>
        <taxon>Nostocales</taxon>
        <taxon>Nostocaceae</taxon>
        <taxon>Anabaena</taxon>
    </lineage>
</organism>
<dbReference type="HOGENOM" id="CLU_1037600_0_0_3"/>
<dbReference type="AlphaFoldDB" id="K9ZD79"/>
<feature type="transmembrane region" description="Helical" evidence="1">
    <location>
        <begin position="232"/>
        <end position="250"/>
    </location>
</feature>
<accession>K9ZD79</accession>
<sequence length="260" mass="27867">MSNQTLRASSSKLVSKFRLAAFITLATLFSSPVRAITLVQDRNTLQSNDQIEWSSLGKVLNPFAPNPNDFLPYSFSGQSSHGLGISVNIPSAGGDITPPFIFQNNPPVQTNFAPGDFLLFTGFSPTVIPTGNPNPITIFFDKNVKAAGTQIAASGSENIDYEVFISAFDDENNLLGTFSIPGISSGTRDNSAVFLGVTSDTANIKSLVFNTSSPQRGFGINRVSITTVNEPYTGFGLLIFGALGLCLKGYKQTKIRTYTN</sequence>
<dbReference type="PATRIC" id="fig|272123.3.peg.798"/>
<proteinExistence type="predicted"/>
<dbReference type="KEGG" id="acy:Anacy_0729"/>
<keyword evidence="1" id="KW-0812">Transmembrane</keyword>
<protein>
    <submittedName>
        <fullName evidence="2">Uncharacterized protein</fullName>
    </submittedName>
</protein>
<gene>
    <name evidence="2" type="ordered locus">Anacy_0729</name>
</gene>
<dbReference type="OrthoDB" id="573373at2"/>
<evidence type="ECO:0000313" key="3">
    <source>
        <dbReference type="Proteomes" id="UP000010474"/>
    </source>
</evidence>
<dbReference type="RefSeq" id="WP_015212968.1">
    <property type="nucleotide sequence ID" value="NC_019771.1"/>
</dbReference>
<reference evidence="3" key="1">
    <citation type="journal article" date="2013" name="Proc. Natl. Acad. Sci. U.S.A.">
        <title>Improving the coverage of the cyanobacterial phylum using diversity-driven genome sequencing.</title>
        <authorList>
            <person name="Shih P.M."/>
            <person name="Wu D."/>
            <person name="Latifi A."/>
            <person name="Axen S.D."/>
            <person name="Fewer D.P."/>
            <person name="Talla E."/>
            <person name="Calteau A."/>
            <person name="Cai F."/>
            <person name="Tandeau de Marsac N."/>
            <person name="Rippka R."/>
            <person name="Herdman M."/>
            <person name="Sivonen K."/>
            <person name="Coursin T."/>
            <person name="Laurent T."/>
            <person name="Goodwin L."/>
            <person name="Nolan M."/>
            <person name="Davenport K.W."/>
            <person name="Han C.S."/>
            <person name="Rubin E.M."/>
            <person name="Eisen J.A."/>
            <person name="Woyke T."/>
            <person name="Gugger M."/>
            <person name="Kerfeld C.A."/>
        </authorList>
    </citation>
    <scope>NUCLEOTIDE SEQUENCE [LARGE SCALE GENOMIC DNA]</scope>
    <source>
        <strain evidence="3">ATCC 27899 / PCC 7122</strain>
    </source>
</reference>